<dbReference type="InterPro" id="IPR049948">
    <property type="entry name" value="Cu_Am_ox_TPQ-bd"/>
</dbReference>
<gene>
    <name evidence="11" type="ORF">P7228_04240</name>
</gene>
<keyword evidence="7" id="KW-0812">Transmembrane</keyword>
<dbReference type="InterPro" id="IPR015800">
    <property type="entry name" value="Cu_amine_oxidase_N2"/>
</dbReference>
<dbReference type="Gene3D" id="2.70.98.20">
    <property type="entry name" value="Copper amine oxidase, catalytic domain"/>
    <property type="match status" value="1"/>
</dbReference>
<dbReference type="Gene3D" id="3.10.450.40">
    <property type="match status" value="2"/>
</dbReference>
<dbReference type="EC" id="1.4.3.-" evidence="6"/>
<dbReference type="SUPFAM" id="SSF49998">
    <property type="entry name" value="Amine oxidase catalytic domain"/>
    <property type="match status" value="1"/>
</dbReference>
<keyword evidence="5 6" id="KW-0186">Copper</keyword>
<reference evidence="11 12" key="1">
    <citation type="submission" date="2023-03" db="EMBL/GenBank/DDBJ databases">
        <title>Altererythrobacter sp. CAU 1644 isolated from sand.</title>
        <authorList>
            <person name="Kim W."/>
        </authorList>
    </citation>
    <scope>NUCLEOTIDE SEQUENCE [LARGE SCALE GENOMIC DNA]</scope>
    <source>
        <strain evidence="11 12">CAU 1644</strain>
    </source>
</reference>
<dbReference type="PROSITE" id="PS01164">
    <property type="entry name" value="COPPER_AMINE_OXID_1"/>
    <property type="match status" value="1"/>
</dbReference>
<dbReference type="Pfam" id="PF02728">
    <property type="entry name" value="Cu_amine_oxidN3"/>
    <property type="match status" value="1"/>
</dbReference>
<evidence type="ECO:0000256" key="6">
    <source>
        <dbReference type="RuleBase" id="RU000672"/>
    </source>
</evidence>
<dbReference type="PANTHER" id="PTHR10638:SF41">
    <property type="entry name" value="AMINE OXIDASE"/>
    <property type="match status" value="1"/>
</dbReference>
<keyword evidence="7" id="KW-1133">Transmembrane helix</keyword>
<evidence type="ECO:0000256" key="2">
    <source>
        <dbReference type="ARBA" id="ARBA00022723"/>
    </source>
</evidence>
<dbReference type="PROSITE" id="PS01165">
    <property type="entry name" value="COPPER_AMINE_OXID_2"/>
    <property type="match status" value="1"/>
</dbReference>
<dbReference type="Pfam" id="PF02727">
    <property type="entry name" value="Cu_amine_oxidN2"/>
    <property type="match status" value="1"/>
</dbReference>
<evidence type="ECO:0000259" key="8">
    <source>
        <dbReference type="Pfam" id="PF01179"/>
    </source>
</evidence>
<dbReference type="PANTHER" id="PTHR10638">
    <property type="entry name" value="COPPER AMINE OXIDASE"/>
    <property type="match status" value="1"/>
</dbReference>
<proteinExistence type="inferred from homology"/>
<comment type="PTM">
    <text evidence="6">Topaquinone (TPQ) is generated by copper-dependent autoxidation of a specific tyrosyl residue.</text>
</comment>
<dbReference type="RefSeq" id="WP_278016971.1">
    <property type="nucleotide sequence ID" value="NZ_CP121106.1"/>
</dbReference>
<evidence type="ECO:0000259" key="9">
    <source>
        <dbReference type="Pfam" id="PF02727"/>
    </source>
</evidence>
<dbReference type="InterPro" id="IPR015802">
    <property type="entry name" value="Cu_amine_oxidase_N3"/>
</dbReference>
<evidence type="ECO:0000256" key="5">
    <source>
        <dbReference type="ARBA" id="ARBA00023008"/>
    </source>
</evidence>
<dbReference type="InterPro" id="IPR000269">
    <property type="entry name" value="Cu_amine_oxidase"/>
</dbReference>
<feature type="transmembrane region" description="Helical" evidence="7">
    <location>
        <begin position="41"/>
        <end position="59"/>
    </location>
</feature>
<feature type="domain" description="Copper amine oxidase N3-terminal" evidence="10">
    <location>
        <begin position="156"/>
        <end position="245"/>
    </location>
</feature>
<dbReference type="InterPro" id="IPR036460">
    <property type="entry name" value="Cu_amine_oxidase_C_sf"/>
</dbReference>
<comment type="similarity">
    <text evidence="1 6">Belongs to the copper/topaquinone oxidase family.</text>
</comment>
<keyword evidence="3 6" id="KW-0801">TPQ</keyword>
<evidence type="ECO:0000256" key="4">
    <source>
        <dbReference type="ARBA" id="ARBA00023002"/>
    </source>
</evidence>
<evidence type="ECO:0000256" key="3">
    <source>
        <dbReference type="ARBA" id="ARBA00022772"/>
    </source>
</evidence>
<dbReference type="EMBL" id="CP121106">
    <property type="protein sequence ID" value="WFL78281.1"/>
    <property type="molecule type" value="Genomic_DNA"/>
</dbReference>
<keyword evidence="12" id="KW-1185">Reference proteome</keyword>
<name>A0ABY8FTD9_9SPHN</name>
<dbReference type="InterPro" id="IPR015798">
    <property type="entry name" value="Cu_amine_oxidase_C"/>
</dbReference>
<feature type="domain" description="Copper amine oxidase N2-terminal" evidence="9">
    <location>
        <begin position="68"/>
        <end position="148"/>
    </location>
</feature>
<keyword evidence="4 6" id="KW-0560">Oxidoreductase</keyword>
<protein>
    <recommendedName>
        <fullName evidence="6">Amine oxidase</fullName>
        <ecNumber evidence="6">1.4.3.-</ecNumber>
    </recommendedName>
</protein>
<evidence type="ECO:0000256" key="7">
    <source>
        <dbReference type="SAM" id="Phobius"/>
    </source>
</evidence>
<accession>A0ABY8FTD9</accession>
<feature type="domain" description="Copper amine oxidase catalytic" evidence="8">
    <location>
        <begin position="283"/>
        <end position="670"/>
    </location>
</feature>
<evidence type="ECO:0000256" key="1">
    <source>
        <dbReference type="ARBA" id="ARBA00007983"/>
    </source>
</evidence>
<dbReference type="InterPro" id="IPR049947">
    <property type="entry name" value="Cu_Am_Ox_Cu-bd"/>
</dbReference>
<sequence>MDNVEGSCGASQVPIIQLRSWLLANCFPPLSRMRPATMLRFCKFLIVIALLPLMAAAPAQAHGADQKHPLDGLDSDEISLAVELLRARGHATDRTLFHYVGLVDPPKSRVLAALSHVPTQRQAVAIVRKDAKTFEAMIDLTGRKVDSWGEIDGVQPNILNTEWALANRLVRGDQRWRSAMERRGIRDFDQVYCATLTVGNFDNAETRRLVRMPCYDISAGGPNIYARPIEGVEATVDLDREAVASVYEGPIIAGSKSDLGLGRSVADAGSLVTRDQVEVLPEMNASMVEWGNWSFHLRNDFRFGPILSLIQFGHKGERRSVLYQASLSELVVPYMSEDRSWFYRTYMDVGEYGFGAASRLIPGQDCPNGARMISSTFANDAGQPYSIANNACLFVRSSEQPLWRHSEIYNSSRSIEPGRELVLRTIPTVGNYDYIIDWVFAATGEIRIEVGATGILAVRGIDRSAHFSDDAARIAPDLEAVNHDHFFSFRLDFDIESKNNRVQIDRIVPAEDSDLSPRRIWKTDSTPVTVEGALLAGPDVLGWRVTNNGVLNSLGQHPGYQVLKGPSATSIYSDGDWSLARSRFSTAPIWITRFNPGEQFAAGRFPNQSTPDRGLPEYLNGESVSDADVVLWPTLGMRHVPRPEEWPIMPTMTRSIVIRPFGFQSSNPALSSVE</sequence>
<keyword evidence="2 6" id="KW-0479">Metal-binding</keyword>
<dbReference type="InterPro" id="IPR016182">
    <property type="entry name" value="Cu_amine_oxidase_N-reg"/>
</dbReference>
<dbReference type="Proteomes" id="UP001215827">
    <property type="component" value="Chromosome"/>
</dbReference>
<organism evidence="11 12">
    <name type="scientific">Altererythrobacter arenosus</name>
    <dbReference type="NCBI Taxonomy" id="3032592"/>
    <lineage>
        <taxon>Bacteria</taxon>
        <taxon>Pseudomonadati</taxon>
        <taxon>Pseudomonadota</taxon>
        <taxon>Alphaproteobacteria</taxon>
        <taxon>Sphingomonadales</taxon>
        <taxon>Erythrobacteraceae</taxon>
        <taxon>Altererythrobacter</taxon>
    </lineage>
</organism>
<evidence type="ECO:0000313" key="11">
    <source>
        <dbReference type="EMBL" id="WFL78281.1"/>
    </source>
</evidence>
<comment type="cofactor">
    <cofactor evidence="6">
        <name>Cu cation</name>
        <dbReference type="ChEBI" id="CHEBI:23378"/>
    </cofactor>
    <text evidence="6">Contains 1 topaquinone per subunit.</text>
</comment>
<dbReference type="Pfam" id="PF01179">
    <property type="entry name" value="Cu_amine_oxid"/>
    <property type="match status" value="1"/>
</dbReference>
<dbReference type="SUPFAM" id="SSF54416">
    <property type="entry name" value="Amine oxidase N-terminal region"/>
    <property type="match status" value="2"/>
</dbReference>
<evidence type="ECO:0000259" key="10">
    <source>
        <dbReference type="Pfam" id="PF02728"/>
    </source>
</evidence>
<keyword evidence="7" id="KW-0472">Membrane</keyword>
<evidence type="ECO:0000313" key="12">
    <source>
        <dbReference type="Proteomes" id="UP001215827"/>
    </source>
</evidence>